<dbReference type="Proteomes" id="UP000464657">
    <property type="component" value="Chromosome"/>
</dbReference>
<organism evidence="1 2">
    <name type="scientific">Kordia antarctica</name>
    <dbReference type="NCBI Taxonomy" id="1218801"/>
    <lineage>
        <taxon>Bacteria</taxon>
        <taxon>Pseudomonadati</taxon>
        <taxon>Bacteroidota</taxon>
        <taxon>Flavobacteriia</taxon>
        <taxon>Flavobacteriales</taxon>
        <taxon>Flavobacteriaceae</taxon>
        <taxon>Kordia</taxon>
    </lineage>
</organism>
<dbReference type="Pfam" id="PF13189">
    <property type="entry name" value="Cytidylate_kin2"/>
    <property type="match status" value="1"/>
</dbReference>
<dbReference type="RefSeq" id="WP_160131450.1">
    <property type="nucleotide sequence ID" value="NZ_CP019288.1"/>
</dbReference>
<gene>
    <name evidence="1" type="primary">cmk_3</name>
    <name evidence="1" type="ORF">IMCC3317_43320</name>
</gene>
<dbReference type="AlphaFoldDB" id="A0A7L4ZQQ9"/>
<evidence type="ECO:0000313" key="1">
    <source>
        <dbReference type="EMBL" id="QHI38932.1"/>
    </source>
</evidence>
<dbReference type="InterPro" id="IPR027417">
    <property type="entry name" value="P-loop_NTPase"/>
</dbReference>
<keyword evidence="1" id="KW-0418">Kinase</keyword>
<keyword evidence="2" id="KW-1185">Reference proteome</keyword>
<sequence length="177" mass="20272">MIDKITLSGFAGSGKSTIGKNLQEALNFEFISVGNFSRKLANEEYKMTINAFQQKCTKNPKLDAEIDKKFQIECNSKDNLVIDYRLGFKFIQNAFHVLLKVSDQEAVSRIKAANRTDETISAKAIDTRNENMRTRFLSSYNVDFTNEKNYHLLIDTDSLTPKEITNLIIEEFKKITI</sequence>
<accession>A0A7L4ZQQ9</accession>
<reference evidence="1 2" key="1">
    <citation type="journal article" date="2013" name="Int. J. Syst. Evol. Microbiol.">
        <title>Kordia antarctica sp. nov., isolated from Antarctic seawater.</title>
        <authorList>
            <person name="Baek K."/>
            <person name="Choi A."/>
            <person name="Kang I."/>
            <person name="Lee K."/>
            <person name="Cho J.C."/>
        </authorList>
    </citation>
    <scope>NUCLEOTIDE SEQUENCE [LARGE SCALE GENOMIC DNA]</scope>
    <source>
        <strain evidence="1 2">IMCC3317</strain>
    </source>
</reference>
<name>A0A7L4ZQQ9_9FLAO</name>
<dbReference type="OrthoDB" id="9800332at2"/>
<evidence type="ECO:0000313" key="2">
    <source>
        <dbReference type="Proteomes" id="UP000464657"/>
    </source>
</evidence>
<dbReference type="EC" id="2.7.4.25" evidence="1"/>
<protein>
    <submittedName>
        <fullName evidence="1">Cytidylate kinase</fullName>
        <ecNumber evidence="1">2.7.4.25</ecNumber>
    </submittedName>
</protein>
<keyword evidence="1" id="KW-0808">Transferase</keyword>
<dbReference type="SUPFAM" id="SSF52540">
    <property type="entry name" value="P-loop containing nucleoside triphosphate hydrolases"/>
    <property type="match status" value="1"/>
</dbReference>
<proteinExistence type="predicted"/>
<dbReference type="KEGG" id="kan:IMCC3317_43320"/>
<dbReference type="Gene3D" id="3.40.50.300">
    <property type="entry name" value="P-loop containing nucleotide triphosphate hydrolases"/>
    <property type="match status" value="1"/>
</dbReference>
<dbReference type="EMBL" id="CP019288">
    <property type="protein sequence ID" value="QHI38932.1"/>
    <property type="molecule type" value="Genomic_DNA"/>
</dbReference>
<dbReference type="GO" id="GO:0016301">
    <property type="term" value="F:kinase activity"/>
    <property type="evidence" value="ECO:0007669"/>
    <property type="project" value="UniProtKB-KW"/>
</dbReference>